<dbReference type="PANTHER" id="PTHR46081">
    <property type="entry name" value="PEPTIDE METHIONINE SULFOXIDE REDUCTASE 2"/>
    <property type="match status" value="1"/>
</dbReference>
<dbReference type="AlphaFoldDB" id="A0AA35RAK8"/>
<keyword evidence="4" id="KW-0862">Zinc</keyword>
<dbReference type="Gene3D" id="2.170.150.20">
    <property type="entry name" value="Peptide methionine sulfoxide reductase"/>
    <property type="match status" value="1"/>
</dbReference>
<dbReference type="GO" id="GO:0033743">
    <property type="term" value="F:peptide-methionine (R)-S-oxide reductase activity"/>
    <property type="evidence" value="ECO:0007669"/>
    <property type="project" value="InterPro"/>
</dbReference>
<protein>
    <submittedName>
        <fullName evidence="7">Peptide methionine sulfoxide reductase B5</fullName>
    </submittedName>
</protein>
<keyword evidence="3" id="KW-0479">Metal-binding</keyword>
<dbReference type="PANTHER" id="PTHR46081:SF8">
    <property type="entry name" value="PEPTIDE METHIONINE SULFOXIDE REDUCTASE 2"/>
    <property type="match status" value="1"/>
</dbReference>
<keyword evidence="5" id="KW-0560">Oxidoreductase</keyword>
<dbReference type="GO" id="GO:0046872">
    <property type="term" value="F:metal ion binding"/>
    <property type="evidence" value="ECO:0007669"/>
    <property type="project" value="UniProtKB-KW"/>
</dbReference>
<evidence type="ECO:0000259" key="6">
    <source>
        <dbReference type="PROSITE" id="PS51790"/>
    </source>
</evidence>
<feature type="domain" description="MsrB" evidence="6">
    <location>
        <begin position="1"/>
        <end position="104"/>
    </location>
</feature>
<keyword evidence="8" id="KW-1185">Reference proteome</keyword>
<evidence type="ECO:0000313" key="7">
    <source>
        <dbReference type="EMBL" id="CAI8007910.1"/>
    </source>
</evidence>
<gene>
    <name evidence="7" type="ORF">GBAR_LOCUS5477</name>
</gene>
<evidence type="ECO:0000256" key="3">
    <source>
        <dbReference type="ARBA" id="ARBA00022723"/>
    </source>
</evidence>
<name>A0AA35RAK8_GEOBA</name>
<dbReference type="InterPro" id="IPR002579">
    <property type="entry name" value="Met_Sox_Rdtase_MsrB_dom"/>
</dbReference>
<evidence type="ECO:0000256" key="4">
    <source>
        <dbReference type="ARBA" id="ARBA00022833"/>
    </source>
</evidence>
<dbReference type="EMBL" id="CASHTH010000801">
    <property type="protein sequence ID" value="CAI8007910.1"/>
    <property type="molecule type" value="Genomic_DNA"/>
</dbReference>
<evidence type="ECO:0000256" key="5">
    <source>
        <dbReference type="ARBA" id="ARBA00023002"/>
    </source>
</evidence>
<accession>A0AA35RAK8</accession>
<dbReference type="NCBIfam" id="NF004036">
    <property type="entry name" value="PRK05508.1"/>
    <property type="match status" value="1"/>
</dbReference>
<organism evidence="7 8">
    <name type="scientific">Geodia barretti</name>
    <name type="common">Barrett's horny sponge</name>
    <dbReference type="NCBI Taxonomy" id="519541"/>
    <lineage>
        <taxon>Eukaryota</taxon>
        <taxon>Metazoa</taxon>
        <taxon>Porifera</taxon>
        <taxon>Demospongiae</taxon>
        <taxon>Heteroscleromorpha</taxon>
        <taxon>Tetractinellida</taxon>
        <taxon>Astrophorina</taxon>
        <taxon>Geodiidae</taxon>
        <taxon>Geodia</taxon>
    </lineage>
</organism>
<comment type="caution">
    <text evidence="7">The sequence shown here is derived from an EMBL/GenBank/DDBJ whole genome shotgun (WGS) entry which is preliminary data.</text>
</comment>
<evidence type="ECO:0000256" key="2">
    <source>
        <dbReference type="ARBA" id="ARBA00007174"/>
    </source>
</evidence>
<dbReference type="SUPFAM" id="SSF51316">
    <property type="entry name" value="Mss4-like"/>
    <property type="match status" value="1"/>
</dbReference>
<reference evidence="7" key="1">
    <citation type="submission" date="2023-03" db="EMBL/GenBank/DDBJ databases">
        <authorList>
            <person name="Steffen K."/>
            <person name="Cardenas P."/>
        </authorList>
    </citation>
    <scope>NUCLEOTIDE SEQUENCE</scope>
</reference>
<sequence length="109" mass="12234">MKGTERPFTGEYDDFYEGGTYICRRCNAELYKSDDKFDAHCGWPAFDQELPDAVNHLPDPDGYRTEIECANCGGHLGHVFFGEGFTPTGARHCVNSLSMKFVPSDEEQS</sequence>
<proteinExistence type="inferred from homology"/>
<dbReference type="Pfam" id="PF01641">
    <property type="entry name" value="SelR"/>
    <property type="match status" value="1"/>
</dbReference>
<dbReference type="PROSITE" id="PS51790">
    <property type="entry name" value="MSRB"/>
    <property type="match status" value="1"/>
</dbReference>
<dbReference type="InterPro" id="IPR011057">
    <property type="entry name" value="Mss4-like_sf"/>
</dbReference>
<comment type="cofactor">
    <cofactor evidence="1">
        <name>Zn(2+)</name>
        <dbReference type="ChEBI" id="CHEBI:29105"/>
    </cofactor>
</comment>
<dbReference type="GO" id="GO:0006979">
    <property type="term" value="P:response to oxidative stress"/>
    <property type="evidence" value="ECO:0007669"/>
    <property type="project" value="InterPro"/>
</dbReference>
<comment type="similarity">
    <text evidence="2">Belongs to the MsrB Met sulfoxide reductase family.</text>
</comment>
<dbReference type="Proteomes" id="UP001174909">
    <property type="component" value="Unassembled WGS sequence"/>
</dbReference>
<evidence type="ECO:0000256" key="1">
    <source>
        <dbReference type="ARBA" id="ARBA00001947"/>
    </source>
</evidence>
<evidence type="ECO:0000313" key="8">
    <source>
        <dbReference type="Proteomes" id="UP001174909"/>
    </source>
</evidence>
<dbReference type="InterPro" id="IPR028427">
    <property type="entry name" value="Met_Sox_Rdtase_MsrB"/>
</dbReference>
<dbReference type="GO" id="GO:0030091">
    <property type="term" value="P:protein repair"/>
    <property type="evidence" value="ECO:0007669"/>
    <property type="project" value="InterPro"/>
</dbReference>